<keyword evidence="1" id="KW-0812">Transmembrane</keyword>
<evidence type="ECO:0000313" key="2">
    <source>
        <dbReference type="EMBL" id="QNH54676.1"/>
    </source>
</evidence>
<feature type="transmembrane region" description="Helical" evidence="1">
    <location>
        <begin position="193"/>
        <end position="211"/>
    </location>
</feature>
<reference evidence="2 3" key="1">
    <citation type="submission" date="2020-07" db="EMBL/GenBank/DDBJ databases">
        <title>Complete genome and description of Selenomonas timonensis sp. nov., a new bacterium isolated from a gingivitis subject.</title>
        <authorList>
            <person name="Antezack A."/>
        </authorList>
    </citation>
    <scope>NUCLEOTIDE SEQUENCE [LARGE SCALE GENOMIC DNA]</scope>
    <source>
        <strain evidence="2 3">Marseille-Q3039</strain>
    </source>
</reference>
<organism evidence="2 3">
    <name type="scientific">Selenomonas timonae</name>
    <dbReference type="NCBI Taxonomy" id="2754044"/>
    <lineage>
        <taxon>Bacteria</taxon>
        <taxon>Bacillati</taxon>
        <taxon>Bacillota</taxon>
        <taxon>Negativicutes</taxon>
        <taxon>Selenomonadales</taxon>
        <taxon>Selenomonadaceae</taxon>
        <taxon>Selenomonas</taxon>
    </lineage>
</organism>
<dbReference type="Proteomes" id="UP000515480">
    <property type="component" value="Chromosome"/>
</dbReference>
<dbReference type="KEGG" id="stim:H1B31_01565"/>
<accession>A0A7G7VKN3</accession>
<dbReference type="AlphaFoldDB" id="A0A7G7VKN3"/>
<keyword evidence="3" id="KW-1185">Reference proteome</keyword>
<feature type="transmembrane region" description="Helical" evidence="1">
    <location>
        <begin position="151"/>
        <end position="173"/>
    </location>
</feature>
<keyword evidence="1" id="KW-1133">Transmembrane helix</keyword>
<protein>
    <submittedName>
        <fullName evidence="2">DUF979 domain-containing protein</fullName>
    </submittedName>
</protein>
<name>A0A7G7VKN3_9FIRM</name>
<dbReference type="EMBL" id="CP060204">
    <property type="protein sequence ID" value="QNH54676.1"/>
    <property type="molecule type" value="Genomic_DNA"/>
</dbReference>
<feature type="transmembrane region" description="Helical" evidence="1">
    <location>
        <begin position="96"/>
        <end position="113"/>
    </location>
</feature>
<proteinExistence type="predicted"/>
<gene>
    <name evidence="2" type="ORF">H1B31_01565</name>
</gene>
<feature type="transmembrane region" description="Helical" evidence="1">
    <location>
        <begin position="241"/>
        <end position="266"/>
    </location>
</feature>
<sequence>MLTLDHVYLLCGIYLVLFGVLSFGDSKNLKRFGTGLFWLVYGITFLGGSALGNENAGWMVILMAVIVAAKQMGHGDYHETSKEEKNASAQQLGNRLLIPVLAVGVITLILAATTKLGALVSFGIASIVAIVIALAITRGAPLQTFHEGRRLIDAIGWAAILSQLLAALGSLFAKAGIGKIVSDIVASAIPTDSALAVVIAYCLGMAIFTIIMGNAFAAFAVITSGIGIPLVIVAHGANPLIVAPIAMLAGYCGTLMTPMAANFNIVPAALLEMQSKCISSDSTDKN</sequence>
<keyword evidence="1" id="KW-0472">Membrane</keyword>
<dbReference type="InterPro" id="IPR009323">
    <property type="entry name" value="DUF979"/>
</dbReference>
<evidence type="ECO:0000313" key="3">
    <source>
        <dbReference type="Proteomes" id="UP000515480"/>
    </source>
</evidence>
<dbReference type="Pfam" id="PF06166">
    <property type="entry name" value="DUF979"/>
    <property type="match status" value="1"/>
</dbReference>
<evidence type="ECO:0000256" key="1">
    <source>
        <dbReference type="SAM" id="Phobius"/>
    </source>
</evidence>
<feature type="transmembrane region" description="Helical" evidence="1">
    <location>
        <begin position="6"/>
        <end position="23"/>
    </location>
</feature>
<feature type="transmembrane region" description="Helical" evidence="1">
    <location>
        <begin position="119"/>
        <end position="139"/>
    </location>
</feature>
<feature type="transmembrane region" description="Helical" evidence="1">
    <location>
        <begin position="35"/>
        <end position="52"/>
    </location>
</feature>
<feature type="transmembrane region" description="Helical" evidence="1">
    <location>
        <begin position="216"/>
        <end position="235"/>
    </location>
</feature>
<dbReference type="RefSeq" id="WP_185980619.1">
    <property type="nucleotide sequence ID" value="NZ_CP060204.1"/>
</dbReference>